<sequence>MTRMARQQFDLIVFDWDGTLMDSTAHIAHSIQAACRDLGLPTPSDEASRYVIGLGLRDALRITAPTLDPSDYPRLAERYRYHYLLDDQRIELFAGVRELLAELRDTGYLLAVATGKGRVGLNRVLDQSKLTSLFDATRCADETFSKPHPAMLHELSRELGQDLARTVMIGDTTHDLQMAASAGAAGIGVSYGAHTADALAALTPRFVAPDVVALAAWLRENA</sequence>
<dbReference type="Proteomes" id="UP000005463">
    <property type="component" value="Unassembled WGS sequence"/>
</dbReference>
<dbReference type="InterPro" id="IPR023214">
    <property type="entry name" value="HAD_sf"/>
</dbReference>
<dbReference type="EMBL" id="ABLC01000081">
    <property type="protein sequence ID" value="EDT03165.1"/>
    <property type="molecule type" value="Genomic_DNA"/>
</dbReference>
<dbReference type="AlphaFoldDB" id="B1FGY9"/>
<protein>
    <submittedName>
        <fullName evidence="1">HAD-superfamily hydrolase, subfamily IA, variant 1</fullName>
    </submittedName>
</protein>
<name>B1FGY9_9BURK</name>
<dbReference type="InterPro" id="IPR041492">
    <property type="entry name" value="HAD_2"/>
</dbReference>
<keyword evidence="1" id="KW-0378">Hydrolase</keyword>
<dbReference type="SUPFAM" id="SSF56784">
    <property type="entry name" value="HAD-like"/>
    <property type="match status" value="1"/>
</dbReference>
<proteinExistence type="predicted"/>
<dbReference type="PANTHER" id="PTHR43434">
    <property type="entry name" value="PHOSPHOGLYCOLATE PHOSPHATASE"/>
    <property type="match status" value="1"/>
</dbReference>
<dbReference type="InterPro" id="IPR050155">
    <property type="entry name" value="HAD-like_hydrolase_sf"/>
</dbReference>
<evidence type="ECO:0000313" key="1">
    <source>
        <dbReference type="EMBL" id="EDT03165.1"/>
    </source>
</evidence>
<dbReference type="Gene3D" id="1.10.150.240">
    <property type="entry name" value="Putative phosphatase, domain 2"/>
    <property type="match status" value="1"/>
</dbReference>
<reference evidence="1 2" key="1">
    <citation type="submission" date="2008-03" db="EMBL/GenBank/DDBJ databases">
        <title>Sequencing of the draft genome and assembly of Burkholderia ambifaria IOP40-10.</title>
        <authorList>
            <consortium name="US DOE Joint Genome Institute (JGI-PGF)"/>
            <person name="Copeland A."/>
            <person name="Lucas S."/>
            <person name="Lapidus A."/>
            <person name="Glavina del Rio T."/>
            <person name="Dalin E."/>
            <person name="Tice H."/>
            <person name="Bruce D."/>
            <person name="Goodwin L."/>
            <person name="Pitluck S."/>
            <person name="Larimer F."/>
            <person name="Land M.L."/>
            <person name="Hauser L."/>
            <person name="Tiedje J."/>
            <person name="Richardson P."/>
        </authorList>
    </citation>
    <scope>NUCLEOTIDE SEQUENCE [LARGE SCALE GENOMIC DNA]</scope>
    <source>
        <strain evidence="1 2">IOP40-10</strain>
    </source>
</reference>
<dbReference type="GO" id="GO:0006281">
    <property type="term" value="P:DNA repair"/>
    <property type="evidence" value="ECO:0007669"/>
    <property type="project" value="TreeGrafter"/>
</dbReference>
<dbReference type="InterPro" id="IPR006439">
    <property type="entry name" value="HAD-SF_hydro_IA"/>
</dbReference>
<dbReference type="GO" id="GO:0008967">
    <property type="term" value="F:phosphoglycolate phosphatase activity"/>
    <property type="evidence" value="ECO:0007669"/>
    <property type="project" value="TreeGrafter"/>
</dbReference>
<dbReference type="InterPro" id="IPR036412">
    <property type="entry name" value="HAD-like_sf"/>
</dbReference>
<dbReference type="Gene3D" id="3.40.50.1000">
    <property type="entry name" value="HAD superfamily/HAD-like"/>
    <property type="match status" value="1"/>
</dbReference>
<dbReference type="SFLD" id="SFLDG01129">
    <property type="entry name" value="C1.5:_HAD__Beta-PGM__Phosphata"/>
    <property type="match status" value="1"/>
</dbReference>
<dbReference type="SFLD" id="SFLDG01135">
    <property type="entry name" value="C1.5.6:_HAD__Beta-PGM__Phospha"/>
    <property type="match status" value="1"/>
</dbReference>
<dbReference type="SFLD" id="SFLDS00003">
    <property type="entry name" value="Haloacid_Dehalogenase"/>
    <property type="match status" value="1"/>
</dbReference>
<dbReference type="PATRIC" id="fig|396596.7.peg.4351"/>
<dbReference type="PANTHER" id="PTHR43434:SF24">
    <property type="entry name" value="HYDROLASE-RELATED"/>
    <property type="match status" value="1"/>
</dbReference>
<evidence type="ECO:0000313" key="2">
    <source>
        <dbReference type="Proteomes" id="UP000005463"/>
    </source>
</evidence>
<dbReference type="InterPro" id="IPR023198">
    <property type="entry name" value="PGP-like_dom2"/>
</dbReference>
<dbReference type="GO" id="GO:0005829">
    <property type="term" value="C:cytosol"/>
    <property type="evidence" value="ECO:0007669"/>
    <property type="project" value="TreeGrafter"/>
</dbReference>
<comment type="caution">
    <text evidence="1">The sequence shown here is derived from an EMBL/GenBank/DDBJ whole genome shotgun (WGS) entry which is preliminary data.</text>
</comment>
<accession>B1FGY9</accession>
<organism evidence="1 2">
    <name type="scientific">Burkholderia ambifaria IOP40-10</name>
    <dbReference type="NCBI Taxonomy" id="396596"/>
    <lineage>
        <taxon>Bacteria</taxon>
        <taxon>Pseudomonadati</taxon>
        <taxon>Pseudomonadota</taxon>
        <taxon>Betaproteobacteria</taxon>
        <taxon>Burkholderiales</taxon>
        <taxon>Burkholderiaceae</taxon>
        <taxon>Burkholderia</taxon>
        <taxon>Burkholderia cepacia complex</taxon>
    </lineage>
</organism>
<dbReference type="Pfam" id="PF13419">
    <property type="entry name" value="HAD_2"/>
    <property type="match status" value="1"/>
</dbReference>
<gene>
    <name evidence="1" type="ORF">BamIOP4010DRAFT_3299</name>
</gene>
<dbReference type="NCBIfam" id="TIGR01549">
    <property type="entry name" value="HAD-SF-IA-v1"/>
    <property type="match status" value="1"/>
</dbReference>